<accession>A0A1I0QXN3</accession>
<feature type="signal peptide" evidence="2">
    <location>
        <begin position="1"/>
        <end position="19"/>
    </location>
</feature>
<dbReference type="NCBIfam" id="TIGR04183">
    <property type="entry name" value="Por_Secre_tail"/>
    <property type="match status" value="1"/>
</dbReference>
<keyword evidence="5" id="KW-1185">Reference proteome</keyword>
<feature type="domain" description="Secretion system C-terminal sorting" evidence="3">
    <location>
        <begin position="476"/>
        <end position="536"/>
    </location>
</feature>
<dbReference type="Pfam" id="PF18962">
    <property type="entry name" value="Por_Secre_tail"/>
    <property type="match status" value="1"/>
</dbReference>
<dbReference type="OrthoDB" id="1267911at2"/>
<dbReference type="STRING" id="356305.SAMN05421841_2282"/>
<evidence type="ECO:0000256" key="1">
    <source>
        <dbReference type="ARBA" id="ARBA00022729"/>
    </source>
</evidence>
<gene>
    <name evidence="4" type="ORF">SAMN05421841_2282</name>
</gene>
<name>A0A1I0QXN3_9FLAO</name>
<dbReference type="RefSeq" id="WP_089792489.1">
    <property type="nucleotide sequence ID" value="NZ_FOIU01000001.1"/>
</dbReference>
<proteinExistence type="predicted"/>
<sequence length="541" mass="59842">MKKLFTMCVLLCSVLAVKAQWNSNTDENMKVVDHSISITQSQRMSDGKTYVVYWQSDPAIPTGYKLRMQILDQNGNRQLGPYGALITDQIMMNGSVELIKTTIDASNNLYVAVNGTGGNHDSYIFKITPQGNSVWPNGISVGQGDQLSILHLSNDDILVAYKPTNETYLKIKRFNSNGQAMWSSPVALMSDDPTKQTVASSLFELTNNEFEVVFHKIINSAGDTYLFAQKLDLNGTIMWSTPKQISTKTTAMFTKYGGVADGNVVYYGITGSSGSGFADYLQRINADGTLPWGADGADFDINQTNLEMDMKIAHTPGSPNIWAIANYSNSSQTAYGEYVQKFDKNTGARLFTDNAKQVFPINASSMMHTGNLYLVNDKPYFVVQKNMPPSMFNISLHAVMLNDNGDFAWPQQYLPLATFAALKSYVSSLPPVNGQSVIVFNEQKNFDSDKFAYAQNLVLPTLGTSEVNGNHQNINIYPNPVADVITVKGVKDQKFNIYNLAGQLVKRGEMKENKINVQDLSKGAYILKIGDQNEGYKLIKK</sequence>
<dbReference type="InterPro" id="IPR026444">
    <property type="entry name" value="Secre_tail"/>
</dbReference>
<evidence type="ECO:0000256" key="2">
    <source>
        <dbReference type="SAM" id="SignalP"/>
    </source>
</evidence>
<organism evidence="4 5">
    <name type="scientific">Chryseobacterium wanjuense</name>
    <dbReference type="NCBI Taxonomy" id="356305"/>
    <lineage>
        <taxon>Bacteria</taxon>
        <taxon>Pseudomonadati</taxon>
        <taxon>Bacteroidota</taxon>
        <taxon>Flavobacteriia</taxon>
        <taxon>Flavobacteriales</taxon>
        <taxon>Weeksellaceae</taxon>
        <taxon>Chryseobacterium group</taxon>
        <taxon>Chryseobacterium</taxon>
    </lineage>
</organism>
<dbReference type="AlphaFoldDB" id="A0A1I0QXN3"/>
<dbReference type="EMBL" id="FOIU01000001">
    <property type="protein sequence ID" value="SEW32275.1"/>
    <property type="molecule type" value="Genomic_DNA"/>
</dbReference>
<protein>
    <submittedName>
        <fullName evidence="4">Por secretion system C-terminal sorting domain-containing protein</fullName>
    </submittedName>
</protein>
<evidence type="ECO:0000313" key="5">
    <source>
        <dbReference type="Proteomes" id="UP000199469"/>
    </source>
</evidence>
<evidence type="ECO:0000313" key="4">
    <source>
        <dbReference type="EMBL" id="SEW32275.1"/>
    </source>
</evidence>
<feature type="chain" id="PRO_5011698251" evidence="2">
    <location>
        <begin position="20"/>
        <end position="541"/>
    </location>
</feature>
<keyword evidence="1 2" id="KW-0732">Signal</keyword>
<evidence type="ECO:0000259" key="3">
    <source>
        <dbReference type="Pfam" id="PF18962"/>
    </source>
</evidence>
<dbReference type="Proteomes" id="UP000199469">
    <property type="component" value="Unassembled WGS sequence"/>
</dbReference>
<reference evidence="5" key="1">
    <citation type="submission" date="2016-10" db="EMBL/GenBank/DDBJ databases">
        <authorList>
            <person name="Varghese N."/>
            <person name="Submissions S."/>
        </authorList>
    </citation>
    <scope>NUCLEOTIDE SEQUENCE [LARGE SCALE GENOMIC DNA]</scope>
    <source>
        <strain evidence="5">DSM 17724</strain>
    </source>
</reference>